<sequence length="540" mass="57850">MIAVLVTLLSAYGQNLLESVAGTLLSGPDFPRSWTLVRFHERMSTLLVRAGINAANAVPLSQVVIVGRCKHLKKISFEKSFAEKLKEVGKDLFEKAQEALPASGSLPFYLNLAKFISVPDKVSRGNTPSNCHFITRELRSTPIAQNVKNLSVIVYADYSNVTASVAAVARAFPLYSRKTGNGMTKLDNLDIEVVVADEKPLENADVNYLQALCDSIRHCGRQIDAPCNELNSEVFAEEASKMVDELGVTIEKTIIKGEDLKEKGFGGIYHVGKAALFPPVFACFSYKPAGSNHTYALVGKGIVYDTGGMQLKGKTTMPNMKRDMGGAAGVLAAFCTLVKSGFKENLHCLLCIAENNISPLANKPDDIITMLSGKTVEINNTDAEGRLVLADGVYYAKNTLKAQTIIDMATLTGAQAYATGKLHGAILTNSDEWEQKAIIAGKASGDLVHPLPYAPELHGGDLKSPVADMRNSNLGKMEGPPSAVAGLFISSHIDHSADVDWLHFDIASPAEAADRGTGYGPALLSQLLGAHTDVSLLKSS</sequence>
<evidence type="ECO:0000256" key="1">
    <source>
        <dbReference type="ARBA" id="ARBA00009528"/>
    </source>
</evidence>
<dbReference type="PRINTS" id="PR00481">
    <property type="entry name" value="LAMNOPPTDASE"/>
</dbReference>
<dbReference type="InterPro" id="IPR000819">
    <property type="entry name" value="Peptidase_M17_C"/>
</dbReference>
<evidence type="ECO:0000313" key="6">
    <source>
        <dbReference type="Proteomes" id="UP000095287"/>
    </source>
</evidence>
<dbReference type="CDD" id="cd00433">
    <property type="entry name" value="Peptidase_M17"/>
    <property type="match status" value="1"/>
</dbReference>
<dbReference type="AlphaFoldDB" id="A0A1I7ZW94"/>
<keyword evidence="2" id="KW-0031">Aminopeptidase</keyword>
<reference evidence="7" key="1">
    <citation type="submission" date="2016-11" db="UniProtKB">
        <authorList>
            <consortium name="WormBaseParasite"/>
        </authorList>
    </citation>
    <scope>IDENTIFICATION</scope>
</reference>
<dbReference type="PANTHER" id="PTHR11963">
    <property type="entry name" value="LEUCINE AMINOPEPTIDASE-RELATED"/>
    <property type="match status" value="1"/>
</dbReference>
<dbReference type="Pfam" id="PF18295">
    <property type="entry name" value="Pdase_M17_N2"/>
    <property type="match status" value="1"/>
</dbReference>
<dbReference type="InterPro" id="IPR011356">
    <property type="entry name" value="Leucine_aapep/pepB"/>
</dbReference>
<evidence type="ECO:0000256" key="4">
    <source>
        <dbReference type="ARBA" id="ARBA00022801"/>
    </source>
</evidence>
<dbReference type="WBParaSite" id="L893_g30417.t1">
    <property type="protein sequence ID" value="L893_g30417.t1"/>
    <property type="gene ID" value="L893_g30417"/>
</dbReference>
<keyword evidence="4" id="KW-0378">Hydrolase</keyword>
<dbReference type="Gene3D" id="3.40.50.10590">
    <property type="entry name" value="Zn-dependent exopeptidases"/>
    <property type="match status" value="1"/>
</dbReference>
<accession>A0A1I7ZW94</accession>
<evidence type="ECO:0000313" key="7">
    <source>
        <dbReference type="WBParaSite" id="L893_g30417.t1"/>
    </source>
</evidence>
<organism evidence="6 7">
    <name type="scientific">Steinernema glaseri</name>
    <dbReference type="NCBI Taxonomy" id="37863"/>
    <lineage>
        <taxon>Eukaryota</taxon>
        <taxon>Metazoa</taxon>
        <taxon>Ecdysozoa</taxon>
        <taxon>Nematoda</taxon>
        <taxon>Chromadorea</taxon>
        <taxon>Rhabditida</taxon>
        <taxon>Tylenchina</taxon>
        <taxon>Panagrolaimomorpha</taxon>
        <taxon>Strongyloidoidea</taxon>
        <taxon>Steinernematidae</taxon>
        <taxon>Steinernema</taxon>
    </lineage>
</organism>
<proteinExistence type="inferred from homology"/>
<dbReference type="Gene3D" id="3.40.630.10">
    <property type="entry name" value="Zn peptidases"/>
    <property type="match status" value="1"/>
</dbReference>
<dbReference type="Proteomes" id="UP000095287">
    <property type="component" value="Unplaced"/>
</dbReference>
<dbReference type="PROSITE" id="PS00631">
    <property type="entry name" value="CYTOSOL_AP"/>
    <property type="match status" value="1"/>
</dbReference>
<evidence type="ECO:0000256" key="2">
    <source>
        <dbReference type="ARBA" id="ARBA00022438"/>
    </source>
</evidence>
<keyword evidence="3" id="KW-0645">Protease</keyword>
<evidence type="ECO:0000259" key="5">
    <source>
        <dbReference type="PROSITE" id="PS00631"/>
    </source>
</evidence>
<dbReference type="InterPro" id="IPR041417">
    <property type="entry name" value="NPEPL1_N"/>
</dbReference>
<comment type="similarity">
    <text evidence="1">Belongs to the peptidase M17 family.</text>
</comment>
<name>A0A1I7ZW94_9BILA</name>
<dbReference type="SUPFAM" id="SSF53187">
    <property type="entry name" value="Zn-dependent exopeptidases"/>
    <property type="match status" value="1"/>
</dbReference>
<dbReference type="PANTHER" id="PTHR11963:SF4">
    <property type="entry name" value="AMINOPEPTIDASE NPEPL1-RELATED"/>
    <property type="match status" value="1"/>
</dbReference>
<dbReference type="Pfam" id="PF00883">
    <property type="entry name" value="Peptidase_M17"/>
    <property type="match status" value="1"/>
</dbReference>
<dbReference type="GO" id="GO:0005737">
    <property type="term" value="C:cytoplasm"/>
    <property type="evidence" value="ECO:0007669"/>
    <property type="project" value="InterPro"/>
</dbReference>
<protein>
    <submittedName>
        <fullName evidence="7">CYTOSOL_AP domain-containing protein</fullName>
    </submittedName>
</protein>
<feature type="domain" description="Cytosol aminopeptidase" evidence="5">
    <location>
        <begin position="380"/>
        <end position="387"/>
    </location>
</feature>
<dbReference type="GO" id="GO:0070006">
    <property type="term" value="F:metalloaminopeptidase activity"/>
    <property type="evidence" value="ECO:0007669"/>
    <property type="project" value="InterPro"/>
</dbReference>
<keyword evidence="6" id="KW-1185">Reference proteome</keyword>
<evidence type="ECO:0000256" key="3">
    <source>
        <dbReference type="ARBA" id="ARBA00022670"/>
    </source>
</evidence>
<dbReference type="GO" id="GO:0006508">
    <property type="term" value="P:proteolysis"/>
    <property type="evidence" value="ECO:0007669"/>
    <property type="project" value="UniProtKB-KW"/>
</dbReference>
<dbReference type="GO" id="GO:0030145">
    <property type="term" value="F:manganese ion binding"/>
    <property type="evidence" value="ECO:0007669"/>
    <property type="project" value="InterPro"/>
</dbReference>